<keyword evidence="1" id="KW-0547">Nucleotide-binding</keyword>
<evidence type="ECO:0000313" key="1">
    <source>
        <dbReference type="EMBL" id="KUG14321.1"/>
    </source>
</evidence>
<dbReference type="Pfam" id="PF19131">
    <property type="entry name" value="DUF5814"/>
    <property type="match status" value="1"/>
</dbReference>
<sequence length="150" mass="17125">MIAQRARFRHARKIERAVGYRIPDLAFHGATLDALSSRLNPDRLDHVLRDQVLAFFNAFLRCGCRDSPQCGCPEKKFAREIIELRETGLDHRQIAGFLQDEYGIDLYPADVLSFLEESVHVLEAIRDIAGIQNLPELEQKAIARIALIER</sequence>
<dbReference type="AlphaFoldDB" id="A0A0W8F0G5"/>
<comment type="caution">
    <text evidence="1">The sequence shown here is derived from an EMBL/GenBank/DDBJ whole genome shotgun (WGS) entry which is preliminary data.</text>
</comment>
<dbReference type="EMBL" id="LNQE01001672">
    <property type="protein sequence ID" value="KUG14321.1"/>
    <property type="molecule type" value="Genomic_DNA"/>
</dbReference>
<dbReference type="InterPro" id="IPR043852">
    <property type="entry name" value="DUF5814"/>
</dbReference>
<name>A0A0W8F0G5_9ZZZZ</name>
<keyword evidence="1" id="KW-0378">Hydrolase</keyword>
<protein>
    <submittedName>
        <fullName evidence="1">Atp-dependent dna helicase</fullName>
    </submittedName>
</protein>
<proteinExistence type="predicted"/>
<keyword evidence="1" id="KW-0347">Helicase</keyword>
<dbReference type="GO" id="GO:0004386">
    <property type="term" value="F:helicase activity"/>
    <property type="evidence" value="ECO:0007669"/>
    <property type="project" value="UniProtKB-KW"/>
</dbReference>
<accession>A0A0W8F0G5</accession>
<reference evidence="1" key="1">
    <citation type="journal article" date="2015" name="Proc. Natl. Acad. Sci. U.S.A.">
        <title>Networks of energetic and metabolic interactions define dynamics in microbial communities.</title>
        <authorList>
            <person name="Embree M."/>
            <person name="Liu J.K."/>
            <person name="Al-Bassam M.M."/>
            <person name="Zengler K."/>
        </authorList>
    </citation>
    <scope>NUCLEOTIDE SEQUENCE</scope>
</reference>
<keyword evidence="1" id="KW-0067">ATP-binding</keyword>
<organism evidence="1">
    <name type="scientific">hydrocarbon metagenome</name>
    <dbReference type="NCBI Taxonomy" id="938273"/>
    <lineage>
        <taxon>unclassified sequences</taxon>
        <taxon>metagenomes</taxon>
        <taxon>ecological metagenomes</taxon>
    </lineage>
</organism>
<gene>
    <name evidence="1" type="ORF">ASZ90_016041</name>
</gene>